<sequence>MYSNHAALWSPLYDDLMSHWIIVAGLVFTQSIPFGNYLLFFGIVAGKAFGCVGGYIDSSTTLVDMVRSFAAGFFFTTSLPPMVLAGALVSVRVLRSSEGQLLRRGTRQLLLEKGLPVIKGKRYYSTATTSFISTRHIYVQAINSPTVAQGEELLRLAPSPHHNPEMMEYFVWQEVGLLLNGPTTVSCTFCERPLHLDLMSKWEKSYFGNMEPQYITVSA</sequence>
<keyword evidence="5" id="KW-0812">Transmembrane</keyword>
<dbReference type="Gene3D" id="3.40.640.10">
    <property type="entry name" value="Type I PLP-dependent aspartate aminotransferase-like (Major domain)"/>
    <property type="match status" value="1"/>
</dbReference>
<accession>A0A8K9UTC1</accession>
<evidence type="ECO:0000256" key="2">
    <source>
        <dbReference type="ARBA" id="ARBA00008392"/>
    </source>
</evidence>
<dbReference type="InterPro" id="IPR015424">
    <property type="entry name" value="PyrdxlP-dep_Trfase"/>
</dbReference>
<keyword evidence="5" id="KW-1133">Transmembrane helix</keyword>
<dbReference type="GO" id="GO:0006783">
    <property type="term" value="P:heme biosynthetic process"/>
    <property type="evidence" value="ECO:0007669"/>
    <property type="project" value="TreeGrafter"/>
</dbReference>
<dbReference type="Ensembl" id="ENSOMYT00000118287.1">
    <property type="protein sequence ID" value="ENSOMYP00000115463.1"/>
    <property type="gene ID" value="ENSOMYG00000077760.1"/>
</dbReference>
<proteinExistence type="inferred from homology"/>
<dbReference type="Gene3D" id="3.90.1150.10">
    <property type="entry name" value="Aspartate Aminotransferase, domain 1"/>
    <property type="match status" value="1"/>
</dbReference>
<evidence type="ECO:0000256" key="3">
    <source>
        <dbReference type="ARBA" id="ARBA00022679"/>
    </source>
</evidence>
<dbReference type="Pfam" id="PF00155">
    <property type="entry name" value="Aminotran_1_2"/>
    <property type="match status" value="1"/>
</dbReference>
<keyword evidence="8" id="KW-1185">Reference proteome</keyword>
<keyword evidence="4" id="KW-0012">Acyltransferase</keyword>
<dbReference type="GO" id="GO:0003870">
    <property type="term" value="F:5-aminolevulinate synthase activity"/>
    <property type="evidence" value="ECO:0007669"/>
    <property type="project" value="TreeGrafter"/>
</dbReference>
<dbReference type="GO" id="GO:0030170">
    <property type="term" value="F:pyridoxal phosphate binding"/>
    <property type="evidence" value="ECO:0007669"/>
    <property type="project" value="InterPro"/>
</dbReference>
<dbReference type="InterPro" id="IPR015421">
    <property type="entry name" value="PyrdxlP-dep_Trfase_major"/>
</dbReference>
<organism evidence="7 8">
    <name type="scientific">Oncorhynchus mykiss</name>
    <name type="common">Rainbow trout</name>
    <name type="synonym">Salmo gairdneri</name>
    <dbReference type="NCBI Taxonomy" id="8022"/>
    <lineage>
        <taxon>Eukaryota</taxon>
        <taxon>Metazoa</taxon>
        <taxon>Chordata</taxon>
        <taxon>Craniata</taxon>
        <taxon>Vertebrata</taxon>
        <taxon>Euteleostomi</taxon>
        <taxon>Actinopterygii</taxon>
        <taxon>Neopterygii</taxon>
        <taxon>Teleostei</taxon>
        <taxon>Protacanthopterygii</taxon>
        <taxon>Salmoniformes</taxon>
        <taxon>Salmonidae</taxon>
        <taxon>Salmoninae</taxon>
        <taxon>Oncorhynchus</taxon>
    </lineage>
</organism>
<evidence type="ECO:0000256" key="4">
    <source>
        <dbReference type="ARBA" id="ARBA00023315"/>
    </source>
</evidence>
<feature type="transmembrane region" description="Helical" evidence="5">
    <location>
        <begin position="68"/>
        <end position="94"/>
    </location>
</feature>
<dbReference type="GO" id="GO:0042541">
    <property type="term" value="P:hemoglobin biosynthetic process"/>
    <property type="evidence" value="ECO:0007669"/>
    <property type="project" value="TreeGrafter"/>
</dbReference>
<evidence type="ECO:0000256" key="5">
    <source>
        <dbReference type="SAM" id="Phobius"/>
    </source>
</evidence>
<dbReference type="GO" id="GO:0048821">
    <property type="term" value="P:erythrocyte development"/>
    <property type="evidence" value="ECO:0007669"/>
    <property type="project" value="TreeGrafter"/>
</dbReference>
<protein>
    <recommendedName>
        <fullName evidence="6">Aminotransferase class I/classII large domain-containing protein</fullName>
    </recommendedName>
</protein>
<dbReference type="Proteomes" id="UP000694395">
    <property type="component" value="Chromosome 16"/>
</dbReference>
<dbReference type="InterPro" id="IPR050087">
    <property type="entry name" value="AON_synthase_class-II"/>
</dbReference>
<evidence type="ECO:0000313" key="7">
    <source>
        <dbReference type="Ensembl" id="ENSOMYP00000115463.1"/>
    </source>
</evidence>
<dbReference type="InterPro" id="IPR015422">
    <property type="entry name" value="PyrdxlP-dep_Trfase_small"/>
</dbReference>
<dbReference type="PANTHER" id="PTHR13693">
    <property type="entry name" value="CLASS II AMINOTRANSFERASE/8-AMINO-7-OXONONANOATE SYNTHASE"/>
    <property type="match status" value="1"/>
</dbReference>
<dbReference type="PANTHER" id="PTHR13693:SF58">
    <property type="entry name" value="5-AMINOLEVULINATE SYNTHASE, ERYTHROID-SPECIFIC, MITOCHONDRIAL"/>
    <property type="match status" value="1"/>
</dbReference>
<name>A0A8K9UTC1_ONCMY</name>
<keyword evidence="3" id="KW-0808">Transferase</keyword>
<dbReference type="AlphaFoldDB" id="A0A8K9UTC1"/>
<dbReference type="GO" id="GO:0005739">
    <property type="term" value="C:mitochondrion"/>
    <property type="evidence" value="ECO:0007669"/>
    <property type="project" value="TreeGrafter"/>
</dbReference>
<reference evidence="7" key="3">
    <citation type="submission" date="2025-09" db="UniProtKB">
        <authorList>
            <consortium name="Ensembl"/>
        </authorList>
    </citation>
    <scope>IDENTIFICATION</scope>
</reference>
<evidence type="ECO:0000256" key="1">
    <source>
        <dbReference type="ARBA" id="ARBA00001933"/>
    </source>
</evidence>
<feature type="domain" description="Aminotransferase class I/classII large" evidence="6">
    <location>
        <begin position="46"/>
        <end position="171"/>
    </location>
</feature>
<evidence type="ECO:0000259" key="6">
    <source>
        <dbReference type="Pfam" id="PF00155"/>
    </source>
</evidence>
<evidence type="ECO:0000313" key="8">
    <source>
        <dbReference type="Proteomes" id="UP000694395"/>
    </source>
</evidence>
<reference evidence="7" key="1">
    <citation type="submission" date="2020-07" db="EMBL/GenBank/DDBJ databases">
        <title>A long reads based de novo assembly of the rainbow trout Arlee double haploid line genome.</title>
        <authorList>
            <person name="Gao G."/>
            <person name="Palti Y."/>
        </authorList>
    </citation>
    <scope>NUCLEOTIDE SEQUENCE [LARGE SCALE GENOMIC DNA]</scope>
</reference>
<dbReference type="SUPFAM" id="SSF53383">
    <property type="entry name" value="PLP-dependent transferases"/>
    <property type="match status" value="1"/>
</dbReference>
<keyword evidence="5" id="KW-0472">Membrane</keyword>
<comment type="similarity">
    <text evidence="2">Belongs to the class-II pyridoxal-phosphate-dependent aminotransferase family.</text>
</comment>
<dbReference type="InterPro" id="IPR004839">
    <property type="entry name" value="Aminotransferase_I/II_large"/>
</dbReference>
<comment type="cofactor">
    <cofactor evidence="1">
        <name>pyridoxal 5'-phosphate</name>
        <dbReference type="ChEBI" id="CHEBI:597326"/>
    </cofactor>
</comment>
<dbReference type="GeneTree" id="ENSGT00940000159912"/>
<reference evidence="7" key="2">
    <citation type="submission" date="2025-08" db="UniProtKB">
        <authorList>
            <consortium name="Ensembl"/>
        </authorList>
    </citation>
    <scope>IDENTIFICATION</scope>
</reference>